<protein>
    <submittedName>
        <fullName evidence="2">Uncharacterized protein</fullName>
    </submittedName>
</protein>
<name>A0A0L0UPN1_9BASI</name>
<dbReference type="STRING" id="1165861.A0A0L0UPN1"/>
<feature type="compositionally biased region" description="Pro residues" evidence="1">
    <location>
        <begin position="70"/>
        <end position="81"/>
    </location>
</feature>
<gene>
    <name evidence="2" type="ORF">PSTG_17522</name>
</gene>
<feature type="region of interest" description="Disordered" evidence="1">
    <location>
        <begin position="1"/>
        <end position="89"/>
    </location>
</feature>
<evidence type="ECO:0000256" key="1">
    <source>
        <dbReference type="SAM" id="MobiDB-lite"/>
    </source>
</evidence>
<reference evidence="3" key="1">
    <citation type="submission" date="2014-03" db="EMBL/GenBank/DDBJ databases">
        <title>The Genome Sequence of Puccinia striiformis f. sp. tritici PST-78.</title>
        <authorList>
            <consortium name="The Broad Institute Genome Sequencing Platform"/>
            <person name="Cuomo C."/>
            <person name="Hulbert S."/>
            <person name="Chen X."/>
            <person name="Walker B."/>
            <person name="Young S.K."/>
            <person name="Zeng Q."/>
            <person name="Gargeya S."/>
            <person name="Fitzgerald M."/>
            <person name="Haas B."/>
            <person name="Abouelleil A."/>
            <person name="Alvarado L."/>
            <person name="Arachchi H.M."/>
            <person name="Berlin A.M."/>
            <person name="Chapman S.B."/>
            <person name="Goldberg J."/>
            <person name="Griggs A."/>
            <person name="Gujja S."/>
            <person name="Hansen M."/>
            <person name="Howarth C."/>
            <person name="Imamovic A."/>
            <person name="Larimer J."/>
            <person name="McCowan C."/>
            <person name="Montmayeur A."/>
            <person name="Murphy C."/>
            <person name="Neiman D."/>
            <person name="Pearson M."/>
            <person name="Priest M."/>
            <person name="Roberts A."/>
            <person name="Saif S."/>
            <person name="Shea T."/>
            <person name="Sisk P."/>
            <person name="Sykes S."/>
            <person name="Wortman J."/>
            <person name="Nusbaum C."/>
            <person name="Birren B."/>
        </authorList>
    </citation>
    <scope>NUCLEOTIDE SEQUENCE [LARGE SCALE GENOMIC DNA]</scope>
    <source>
        <strain evidence="3">race PST-78</strain>
    </source>
</reference>
<proteinExistence type="predicted"/>
<evidence type="ECO:0000313" key="2">
    <source>
        <dbReference type="EMBL" id="KNE89022.1"/>
    </source>
</evidence>
<dbReference type="AlphaFoldDB" id="A0A0L0UPN1"/>
<feature type="non-terminal residue" evidence="2">
    <location>
        <position position="155"/>
    </location>
</feature>
<organism evidence="2 3">
    <name type="scientific">Puccinia striiformis f. sp. tritici PST-78</name>
    <dbReference type="NCBI Taxonomy" id="1165861"/>
    <lineage>
        <taxon>Eukaryota</taxon>
        <taxon>Fungi</taxon>
        <taxon>Dikarya</taxon>
        <taxon>Basidiomycota</taxon>
        <taxon>Pucciniomycotina</taxon>
        <taxon>Pucciniomycetes</taxon>
        <taxon>Pucciniales</taxon>
        <taxon>Pucciniaceae</taxon>
        <taxon>Puccinia</taxon>
    </lineage>
</organism>
<dbReference type="EMBL" id="AJIL01000581">
    <property type="protein sequence ID" value="KNE89022.1"/>
    <property type="molecule type" value="Genomic_DNA"/>
</dbReference>
<feature type="compositionally biased region" description="Polar residues" evidence="1">
    <location>
        <begin position="1"/>
        <end position="15"/>
    </location>
</feature>
<sequence>MGTATSRVPLTQSHTPAARDHDQAHGNLEPALDDLALPVGDSPLVFGNQALGLASASAPPQDTTGSNSQPPLPDPNPPHPTSPGIAPASVSLTTTKKILTPNDVMEGYKLKTLAELCALQQTHICYEKLNLAIKIEAQNLYFEYQRKQLLLSLKY</sequence>
<evidence type="ECO:0000313" key="3">
    <source>
        <dbReference type="Proteomes" id="UP000054564"/>
    </source>
</evidence>
<keyword evidence="3" id="KW-1185">Reference proteome</keyword>
<feature type="compositionally biased region" description="Polar residues" evidence="1">
    <location>
        <begin position="58"/>
        <end position="69"/>
    </location>
</feature>
<accession>A0A0L0UPN1</accession>
<dbReference type="Proteomes" id="UP000054564">
    <property type="component" value="Unassembled WGS sequence"/>
</dbReference>
<comment type="caution">
    <text evidence="2">The sequence shown here is derived from an EMBL/GenBank/DDBJ whole genome shotgun (WGS) entry which is preliminary data.</text>
</comment>